<sequence length="216" mass="22827">MERFGNVAVHTGDVLLKVSTGNVTHTIIQIGQKTGASSGGFSDIVHAAIYVGSVAGHSKAIAESVGSGLRFLEPNANSHYSWHVWHLGGNQALRHLAADLAANLVEKAGTDNGFGSYSQGGATISAYKSGNVTKNPVSGTLAEDMMNDFTSPNGTTRSFFCSNFVVLAYSMAAQMLGLPVTSGINLNYKYTSPAEMQKYFSRNHSWVNAGVINGAY</sequence>
<comment type="caution">
    <text evidence="1">The sequence shown here is derived from an EMBL/GenBank/DDBJ whole genome shotgun (WGS) entry which is preliminary data.</text>
</comment>
<dbReference type="Proteomes" id="UP000295722">
    <property type="component" value="Unassembled WGS sequence"/>
</dbReference>
<dbReference type="InterPro" id="IPR038765">
    <property type="entry name" value="Papain-like_cys_pep_sf"/>
</dbReference>
<keyword evidence="2" id="KW-1185">Reference proteome</keyword>
<evidence type="ECO:0000313" key="1">
    <source>
        <dbReference type="EMBL" id="TDG20005.1"/>
    </source>
</evidence>
<name>A0A4R5M300_9BURK</name>
<dbReference type="RefSeq" id="WP_133198093.1">
    <property type="nucleotide sequence ID" value="NZ_JBHUCW010000003.1"/>
</dbReference>
<evidence type="ECO:0000313" key="2">
    <source>
        <dbReference type="Proteomes" id="UP000295722"/>
    </source>
</evidence>
<dbReference type="SUPFAM" id="SSF54001">
    <property type="entry name" value="Cysteine proteinases"/>
    <property type="match status" value="1"/>
</dbReference>
<accession>A0A4R5M300</accession>
<organism evidence="1 2">
    <name type="scientific">Paraburkholderia silviterrae</name>
    <dbReference type="NCBI Taxonomy" id="2528715"/>
    <lineage>
        <taxon>Bacteria</taxon>
        <taxon>Pseudomonadati</taxon>
        <taxon>Pseudomonadota</taxon>
        <taxon>Betaproteobacteria</taxon>
        <taxon>Burkholderiales</taxon>
        <taxon>Burkholderiaceae</taxon>
        <taxon>Paraburkholderia</taxon>
    </lineage>
</organism>
<dbReference type="Gene3D" id="3.90.1720.10">
    <property type="entry name" value="endopeptidase domain like (from Nostoc punctiforme)"/>
    <property type="match status" value="1"/>
</dbReference>
<protein>
    <submittedName>
        <fullName evidence="1">Uncharacterized protein</fullName>
    </submittedName>
</protein>
<gene>
    <name evidence="1" type="ORF">EYW47_27995</name>
</gene>
<dbReference type="AlphaFoldDB" id="A0A4R5M300"/>
<reference evidence="1 2" key="1">
    <citation type="submission" date="2019-03" db="EMBL/GenBank/DDBJ databases">
        <title>Paraburkholderia sp. 4M-K11, isolated from subtropical forest soil.</title>
        <authorList>
            <person name="Gao Z.-H."/>
            <person name="Qiu L.-H."/>
        </authorList>
    </citation>
    <scope>NUCLEOTIDE SEQUENCE [LARGE SCALE GENOMIC DNA]</scope>
    <source>
        <strain evidence="1 2">4M-K11</strain>
    </source>
</reference>
<proteinExistence type="predicted"/>
<dbReference type="EMBL" id="SMRP01000018">
    <property type="protein sequence ID" value="TDG20005.1"/>
    <property type="molecule type" value="Genomic_DNA"/>
</dbReference>